<sequence length="120" mass="13826">RNGDPYIKINWMHAYLRDNIRLVNESSLPKYLALSPGVFLEKPEIVCKEARVKVGHTQYEVIEPGAKFENWQRWPLKGFANVKSMEDIKKFYDICAVAPIRGLGAYSRNFGGRIKLLDVK</sequence>
<evidence type="ECO:0000313" key="1">
    <source>
        <dbReference type="EMBL" id="GAG30490.1"/>
    </source>
</evidence>
<gene>
    <name evidence="1" type="ORF">S01H1_70058</name>
</gene>
<feature type="non-terminal residue" evidence="1">
    <location>
        <position position="1"/>
    </location>
</feature>
<reference evidence="1" key="1">
    <citation type="journal article" date="2014" name="Front. Microbiol.">
        <title>High frequency of phylogenetically diverse reductive dehalogenase-homologous genes in deep subseafloor sedimentary metagenomes.</title>
        <authorList>
            <person name="Kawai M."/>
            <person name="Futagami T."/>
            <person name="Toyoda A."/>
            <person name="Takaki Y."/>
            <person name="Nishi S."/>
            <person name="Hori S."/>
            <person name="Arai W."/>
            <person name="Tsubouchi T."/>
            <person name="Morono Y."/>
            <person name="Uchiyama I."/>
            <person name="Ito T."/>
            <person name="Fujiyama A."/>
            <person name="Inagaki F."/>
            <person name="Takami H."/>
        </authorList>
    </citation>
    <scope>NUCLEOTIDE SEQUENCE</scope>
    <source>
        <strain evidence="1">Expedition CK06-06</strain>
    </source>
</reference>
<proteinExistence type="predicted"/>
<protein>
    <submittedName>
        <fullName evidence="1">Uncharacterized protein</fullName>
    </submittedName>
</protein>
<comment type="caution">
    <text evidence="1">The sequence shown here is derived from an EMBL/GenBank/DDBJ whole genome shotgun (WGS) entry which is preliminary data.</text>
</comment>
<name>X0WIM2_9ZZZZ</name>
<dbReference type="EMBL" id="BARS01046555">
    <property type="protein sequence ID" value="GAG30490.1"/>
    <property type="molecule type" value="Genomic_DNA"/>
</dbReference>
<organism evidence="1">
    <name type="scientific">marine sediment metagenome</name>
    <dbReference type="NCBI Taxonomy" id="412755"/>
    <lineage>
        <taxon>unclassified sequences</taxon>
        <taxon>metagenomes</taxon>
        <taxon>ecological metagenomes</taxon>
    </lineage>
</organism>
<dbReference type="AlphaFoldDB" id="X0WIM2"/>
<accession>X0WIM2</accession>